<name>A0A368VVL0_9ACTN</name>
<gene>
    <name evidence="3" type="ORF">DFQ14_102226</name>
</gene>
<proteinExistence type="inferred from homology"/>
<organism evidence="3 4">
    <name type="scientific">Halopolyspora algeriensis</name>
    <dbReference type="NCBI Taxonomy" id="1500506"/>
    <lineage>
        <taxon>Bacteria</taxon>
        <taxon>Bacillati</taxon>
        <taxon>Actinomycetota</taxon>
        <taxon>Actinomycetes</taxon>
        <taxon>Actinomycetes incertae sedis</taxon>
        <taxon>Halopolyspora</taxon>
    </lineage>
</organism>
<dbReference type="Gene3D" id="3.40.50.620">
    <property type="entry name" value="HUPs"/>
    <property type="match status" value="1"/>
</dbReference>
<comment type="caution">
    <text evidence="3">The sequence shown here is derived from an EMBL/GenBank/DDBJ whole genome shotgun (WGS) entry which is preliminary data.</text>
</comment>
<evidence type="ECO:0000313" key="3">
    <source>
        <dbReference type="EMBL" id="RCW45925.1"/>
    </source>
</evidence>
<dbReference type="EMBL" id="QPJC01000002">
    <property type="protein sequence ID" value="RCW45925.1"/>
    <property type="molecule type" value="Genomic_DNA"/>
</dbReference>
<keyword evidence="4" id="KW-1185">Reference proteome</keyword>
<dbReference type="PRINTS" id="PR01438">
    <property type="entry name" value="UNVRSLSTRESS"/>
</dbReference>
<dbReference type="PANTHER" id="PTHR46268:SF6">
    <property type="entry name" value="UNIVERSAL STRESS PROTEIN UP12"/>
    <property type="match status" value="1"/>
</dbReference>
<reference evidence="3 4" key="1">
    <citation type="submission" date="2018-07" db="EMBL/GenBank/DDBJ databases">
        <title>Genomic Encyclopedia of Type Strains, Phase III (KMG-III): the genomes of soil and plant-associated and newly described type strains.</title>
        <authorList>
            <person name="Whitman W."/>
        </authorList>
    </citation>
    <scope>NUCLEOTIDE SEQUENCE [LARGE SCALE GENOMIC DNA]</scope>
    <source>
        <strain evidence="3 4">CECT 8575</strain>
    </source>
</reference>
<dbReference type="SUPFAM" id="SSF52402">
    <property type="entry name" value="Adenine nucleotide alpha hydrolases-like"/>
    <property type="match status" value="2"/>
</dbReference>
<evidence type="ECO:0000256" key="1">
    <source>
        <dbReference type="ARBA" id="ARBA00008791"/>
    </source>
</evidence>
<comment type="similarity">
    <text evidence="1">Belongs to the universal stress protein A family.</text>
</comment>
<evidence type="ECO:0000313" key="4">
    <source>
        <dbReference type="Proteomes" id="UP000253495"/>
    </source>
</evidence>
<feature type="domain" description="UspA" evidence="2">
    <location>
        <begin position="13"/>
        <end position="58"/>
    </location>
</feature>
<dbReference type="AlphaFoldDB" id="A0A368VVL0"/>
<dbReference type="InterPro" id="IPR014729">
    <property type="entry name" value="Rossmann-like_a/b/a_fold"/>
</dbReference>
<sequence>MRTHLIAQPVVPALLAQSHDADLLVTADRGSGGFTGLMVGSVSTALATRTDCPLLVLRTGSDNRPRQPRSGPIVMGLDDTGSGALLDTAARRHAGMVVVGGGRSASEHHVRGSTRLELLKRAPCAVSVLHG</sequence>
<dbReference type="PANTHER" id="PTHR46268">
    <property type="entry name" value="STRESS RESPONSE PROTEIN NHAX"/>
    <property type="match status" value="1"/>
</dbReference>
<dbReference type="InterPro" id="IPR006015">
    <property type="entry name" value="Universal_stress_UspA"/>
</dbReference>
<dbReference type="Proteomes" id="UP000253495">
    <property type="component" value="Unassembled WGS sequence"/>
</dbReference>
<evidence type="ECO:0000259" key="2">
    <source>
        <dbReference type="Pfam" id="PF00582"/>
    </source>
</evidence>
<protein>
    <submittedName>
        <fullName evidence="3">Universal stress protein family protein</fullName>
    </submittedName>
</protein>
<accession>A0A368VVL0</accession>
<dbReference type="Pfam" id="PF00582">
    <property type="entry name" value="Usp"/>
    <property type="match status" value="1"/>
</dbReference>
<dbReference type="InterPro" id="IPR006016">
    <property type="entry name" value="UspA"/>
</dbReference>